<comment type="caution">
    <text evidence="3">The sequence shown here is derived from an EMBL/GenBank/DDBJ whole genome shotgun (WGS) entry which is preliminary data.</text>
</comment>
<dbReference type="OrthoDB" id="269496at2759"/>
<dbReference type="PANTHER" id="PTHR14119">
    <property type="entry name" value="HYDROLASE"/>
    <property type="match status" value="1"/>
</dbReference>
<dbReference type="Proteomes" id="UP000253551">
    <property type="component" value="Unassembled WGS sequence"/>
</dbReference>
<name>A0A367KYH1_RHIST</name>
<dbReference type="SUPFAM" id="SSF52499">
    <property type="entry name" value="Isochorismatase-like hydrolases"/>
    <property type="match status" value="1"/>
</dbReference>
<dbReference type="AlphaFoldDB" id="A0A367KYH1"/>
<dbReference type="STRING" id="4846.A0A367KYH1"/>
<gene>
    <name evidence="3" type="primary">ISOC1</name>
    <name evidence="3" type="ORF">CU098_004393</name>
</gene>
<evidence type="ECO:0000259" key="2">
    <source>
        <dbReference type="Pfam" id="PF00857"/>
    </source>
</evidence>
<evidence type="ECO:0000313" key="3">
    <source>
        <dbReference type="EMBL" id="RCI07224.1"/>
    </source>
</evidence>
<protein>
    <submittedName>
        <fullName evidence="3">Isochorismatase domain-containing protein 1</fullName>
    </submittedName>
</protein>
<dbReference type="Gene3D" id="3.40.50.850">
    <property type="entry name" value="Isochorismatase-like"/>
    <property type="match status" value="1"/>
</dbReference>
<dbReference type="InterPro" id="IPR000868">
    <property type="entry name" value="Isochorismatase-like_dom"/>
</dbReference>
<dbReference type="PANTHER" id="PTHR14119:SF3">
    <property type="entry name" value="ISOCHORISMATASE DOMAIN-CONTAINING PROTEIN 2"/>
    <property type="match status" value="1"/>
</dbReference>
<dbReference type="EMBL" id="PJQM01000014">
    <property type="protein sequence ID" value="RCI07224.1"/>
    <property type="molecule type" value="Genomic_DNA"/>
</dbReference>
<dbReference type="InterPro" id="IPR050993">
    <property type="entry name" value="Isochorismatase_domain"/>
</dbReference>
<keyword evidence="4" id="KW-1185">Reference proteome</keyword>
<accession>A0A367KYH1</accession>
<evidence type="ECO:0000313" key="4">
    <source>
        <dbReference type="Proteomes" id="UP000253551"/>
    </source>
</evidence>
<organism evidence="3 4">
    <name type="scientific">Rhizopus stolonifer</name>
    <name type="common">Rhizopus nigricans</name>
    <dbReference type="NCBI Taxonomy" id="4846"/>
    <lineage>
        <taxon>Eukaryota</taxon>
        <taxon>Fungi</taxon>
        <taxon>Fungi incertae sedis</taxon>
        <taxon>Mucoromycota</taxon>
        <taxon>Mucoromycotina</taxon>
        <taxon>Mucoromycetes</taxon>
        <taxon>Mucorales</taxon>
        <taxon>Mucorineae</taxon>
        <taxon>Rhizopodaceae</taxon>
        <taxon>Rhizopus</taxon>
    </lineage>
</organism>
<feature type="domain" description="Isochorismatase-like" evidence="2">
    <location>
        <begin position="15"/>
        <end position="161"/>
    </location>
</feature>
<proteinExistence type="inferred from homology"/>
<comment type="similarity">
    <text evidence="1">Belongs to the isochorismatase family.</text>
</comment>
<reference evidence="3 4" key="1">
    <citation type="journal article" date="2018" name="G3 (Bethesda)">
        <title>Phylogenetic and Phylogenomic Definition of Rhizopus Species.</title>
        <authorList>
            <person name="Gryganskyi A.P."/>
            <person name="Golan J."/>
            <person name="Dolatabadi S."/>
            <person name="Mondo S."/>
            <person name="Robb S."/>
            <person name="Idnurm A."/>
            <person name="Muszewska A."/>
            <person name="Steczkiewicz K."/>
            <person name="Masonjones S."/>
            <person name="Liao H.L."/>
            <person name="Gajdeczka M.T."/>
            <person name="Anike F."/>
            <person name="Vuek A."/>
            <person name="Anishchenko I.M."/>
            <person name="Voigt K."/>
            <person name="de Hoog G.S."/>
            <person name="Smith M.E."/>
            <person name="Heitman J."/>
            <person name="Vilgalys R."/>
            <person name="Stajich J.E."/>
        </authorList>
    </citation>
    <scope>NUCLEOTIDE SEQUENCE [LARGE SCALE GENOMIC DNA]</scope>
    <source>
        <strain evidence="3 4">LSU 92-RS-03</strain>
    </source>
</reference>
<sequence>MVLTNSKKLTPQTTSLFICDVQERFKGVIWEYPSVISIAEKMIRASKVLDIPIVVTEQYPKAFGKTVSELDISDAAICVEKTKFSMYLPKVVDLLKEKNINSIILLGIESHVCVLQTALEFIENGYDVYLLSDGISSQNHPEIDVAVARMRAAGAIITTSESVLFQLTQDAKHEKFKIISGLVKEYLDSSKINKLLYKSSNL</sequence>
<evidence type="ECO:0000256" key="1">
    <source>
        <dbReference type="ARBA" id="ARBA00006336"/>
    </source>
</evidence>
<dbReference type="Pfam" id="PF00857">
    <property type="entry name" value="Isochorismatase"/>
    <property type="match status" value="1"/>
</dbReference>
<dbReference type="InterPro" id="IPR036380">
    <property type="entry name" value="Isochorismatase-like_sf"/>
</dbReference>